<feature type="compositionally biased region" description="Gly residues" evidence="1">
    <location>
        <begin position="60"/>
        <end position="72"/>
    </location>
</feature>
<accession>A0A918NTX0</accession>
<dbReference type="EMBL" id="BMVU01000035">
    <property type="protein sequence ID" value="GGX95688.1"/>
    <property type="molecule type" value="Genomic_DNA"/>
</dbReference>
<comment type="caution">
    <text evidence="2">The sequence shown here is derived from an EMBL/GenBank/DDBJ whole genome shotgun (WGS) entry which is preliminary data.</text>
</comment>
<evidence type="ECO:0000313" key="3">
    <source>
        <dbReference type="Proteomes" id="UP000619244"/>
    </source>
</evidence>
<sequence>MTRPAARSPSSAPYTSGTRNPPPPRIVSLTRTTAFPVRNCFYRYHPGARHHQHVRRPGGVDSGPHGGVGTAGLGPSWVPHRTDRRPAGADTRGYAIARRPHAAQTRTARTPRTGTGSASGPVR</sequence>
<feature type="region of interest" description="Disordered" evidence="1">
    <location>
        <begin position="51"/>
        <end position="123"/>
    </location>
</feature>
<protein>
    <submittedName>
        <fullName evidence="2">Uncharacterized protein</fullName>
    </submittedName>
</protein>
<name>A0A918NTX0_9ACTN</name>
<proteinExistence type="predicted"/>
<reference evidence="2" key="2">
    <citation type="submission" date="2020-09" db="EMBL/GenBank/DDBJ databases">
        <authorList>
            <person name="Sun Q."/>
            <person name="Ohkuma M."/>
        </authorList>
    </citation>
    <scope>NUCLEOTIDE SEQUENCE</scope>
    <source>
        <strain evidence="2">JCM 4790</strain>
    </source>
</reference>
<reference evidence="2" key="1">
    <citation type="journal article" date="2014" name="Int. J. Syst. Evol. Microbiol.">
        <title>Complete genome sequence of Corynebacterium casei LMG S-19264T (=DSM 44701T), isolated from a smear-ripened cheese.</title>
        <authorList>
            <consortium name="US DOE Joint Genome Institute (JGI-PGF)"/>
            <person name="Walter F."/>
            <person name="Albersmeier A."/>
            <person name="Kalinowski J."/>
            <person name="Ruckert C."/>
        </authorList>
    </citation>
    <scope>NUCLEOTIDE SEQUENCE</scope>
    <source>
        <strain evidence="2">JCM 4790</strain>
    </source>
</reference>
<dbReference type="Proteomes" id="UP000619244">
    <property type="component" value="Unassembled WGS sequence"/>
</dbReference>
<organism evidence="2 3">
    <name type="scientific">Streptomyces minutiscleroticus</name>
    <dbReference type="NCBI Taxonomy" id="68238"/>
    <lineage>
        <taxon>Bacteria</taxon>
        <taxon>Bacillati</taxon>
        <taxon>Actinomycetota</taxon>
        <taxon>Actinomycetes</taxon>
        <taxon>Kitasatosporales</taxon>
        <taxon>Streptomycetaceae</taxon>
        <taxon>Streptomyces</taxon>
    </lineage>
</organism>
<feature type="compositionally biased region" description="Polar residues" evidence="1">
    <location>
        <begin position="8"/>
        <end position="19"/>
    </location>
</feature>
<feature type="region of interest" description="Disordered" evidence="1">
    <location>
        <begin position="1"/>
        <end position="27"/>
    </location>
</feature>
<gene>
    <name evidence="2" type="ORF">GCM10010358_56750</name>
</gene>
<keyword evidence="3" id="KW-1185">Reference proteome</keyword>
<feature type="compositionally biased region" description="Low complexity" evidence="1">
    <location>
        <begin position="102"/>
        <end position="123"/>
    </location>
</feature>
<evidence type="ECO:0000256" key="1">
    <source>
        <dbReference type="SAM" id="MobiDB-lite"/>
    </source>
</evidence>
<dbReference type="AlphaFoldDB" id="A0A918NTX0"/>
<evidence type="ECO:0000313" key="2">
    <source>
        <dbReference type="EMBL" id="GGX95688.1"/>
    </source>
</evidence>